<gene>
    <name evidence="1" type="primary">ZNF706</name>
    <name evidence="1" type="ORF">T4D_13672</name>
</gene>
<dbReference type="Pfam" id="PF00001">
    <property type="entry name" value="7tm_1"/>
    <property type="match status" value="1"/>
</dbReference>
<protein>
    <submittedName>
        <fullName evidence="1">Zinc finger protein</fullName>
    </submittedName>
</protein>
<proteinExistence type="predicted"/>
<dbReference type="PANTHER" id="PTHR24241">
    <property type="entry name" value="NEUROPEPTIDE RECEPTOR-RELATED G-PROTEIN COUPLED RECEPTOR"/>
    <property type="match status" value="1"/>
</dbReference>
<name>A0A0V1FDA1_TRIPS</name>
<dbReference type="SUPFAM" id="SSF81321">
    <property type="entry name" value="Family A G protein-coupled receptor-like"/>
    <property type="match status" value="1"/>
</dbReference>
<dbReference type="CDD" id="cd00637">
    <property type="entry name" value="7tm_classA_rhodopsin-like"/>
    <property type="match status" value="1"/>
</dbReference>
<dbReference type="PANTHER" id="PTHR24241:SF170">
    <property type="entry name" value="G-PROTEIN COUPLED RECEPTORS FAMILY 1 PROFILE DOMAIN-CONTAINING PROTEIN"/>
    <property type="match status" value="1"/>
</dbReference>
<dbReference type="InterPro" id="IPR026939">
    <property type="entry name" value="ZNF706/At2g23090_sf"/>
</dbReference>
<dbReference type="GO" id="GO:0042277">
    <property type="term" value="F:peptide binding"/>
    <property type="evidence" value="ECO:0007669"/>
    <property type="project" value="TreeGrafter"/>
</dbReference>
<dbReference type="InterPro" id="IPR000276">
    <property type="entry name" value="GPCR_Rhodpsn"/>
</dbReference>
<keyword evidence="2" id="KW-1185">Reference proteome</keyword>
<sequence length="461" mass="52378">MMSIKYEKQNGFGQKLPWLEEWRFLANNHTTSLIDVINVKLTKNEESELNELPVESKNEFINNGQVEQIIASSTFRSPFNNYPTVPSHQNLIATNFDIADQSAGLISIFGLSISTEKLAYISVIILITALLIISSVLTVAAIVTSPQLKDIIGYYLISLAVSDLLCGTLITPISIYAVLDENWPTAYSEILCRIEVYIELVLLSVVLYIFMWISVDRYILLTRPGRYEAEQTLTRCKCWAMFTWVTSLVLCCPVLFNELQAQYDRYAFLCVLDCTKMMPYAITMALLVIIPSLICISYSYFSIFVTLRNPDDLEDTYKGQLQADRSFVITFFIILSFVISWMPLLIVRLTELIFRVSIIQVPSLHFTLVWLGIGSGFWKQMARGQQKLQSQQRNLKKQQEAKKGSSVDHKKAAQKGLIYQCVVCRSQMPDLKTYGQHFENKHPKSSKPPELLAEATNSSAS</sequence>
<dbReference type="STRING" id="6337.A0A0V1JE26"/>
<dbReference type="Proteomes" id="UP000054995">
    <property type="component" value="Unassembled WGS sequence"/>
</dbReference>
<dbReference type="SUPFAM" id="SSF118359">
    <property type="entry name" value="Expressed protein At2g23090/F21P24.15"/>
    <property type="match status" value="1"/>
</dbReference>
<dbReference type="InterPro" id="IPR017452">
    <property type="entry name" value="GPCR_Rhodpsn_7TM"/>
</dbReference>
<dbReference type="PRINTS" id="PR00237">
    <property type="entry name" value="GPCRRHODOPSN"/>
</dbReference>
<dbReference type="InterPro" id="IPR007513">
    <property type="entry name" value="SERF-like_N"/>
</dbReference>
<organism evidence="1 2">
    <name type="scientific">Trichinella pseudospiralis</name>
    <name type="common">Parasitic roundworm</name>
    <dbReference type="NCBI Taxonomy" id="6337"/>
    <lineage>
        <taxon>Eukaryota</taxon>
        <taxon>Metazoa</taxon>
        <taxon>Ecdysozoa</taxon>
        <taxon>Nematoda</taxon>
        <taxon>Enoplea</taxon>
        <taxon>Dorylaimia</taxon>
        <taxon>Trichinellida</taxon>
        <taxon>Trichinellidae</taxon>
        <taxon>Trichinella</taxon>
    </lineage>
</organism>
<accession>A0A0V1FDA1</accession>
<dbReference type="Gene3D" id="4.10.1050.10">
    <property type="entry name" value="At2g23090-like"/>
    <property type="match status" value="1"/>
</dbReference>
<dbReference type="GO" id="GO:0005886">
    <property type="term" value="C:plasma membrane"/>
    <property type="evidence" value="ECO:0007669"/>
    <property type="project" value="UniProtKB-SubCell"/>
</dbReference>
<comment type="caution">
    <text evidence="1">The sequence shown here is derived from an EMBL/GenBank/DDBJ whole genome shotgun (WGS) entry which is preliminary data.</text>
</comment>
<dbReference type="OrthoDB" id="6376512at2759"/>
<dbReference type="GO" id="GO:0004930">
    <property type="term" value="F:G protein-coupled receptor activity"/>
    <property type="evidence" value="ECO:0007669"/>
    <property type="project" value="InterPro"/>
</dbReference>
<reference evidence="1 2" key="1">
    <citation type="submission" date="2015-01" db="EMBL/GenBank/DDBJ databases">
        <title>Evolution of Trichinella species and genotypes.</title>
        <authorList>
            <person name="Korhonen P.K."/>
            <person name="Edoardo P."/>
            <person name="Giuseppe L.R."/>
            <person name="Gasser R.B."/>
        </authorList>
    </citation>
    <scope>NUCLEOTIDE SEQUENCE [LARGE SCALE GENOMIC DNA]</scope>
    <source>
        <strain evidence="1">ISS470</strain>
    </source>
</reference>
<dbReference type="Pfam" id="PF04419">
    <property type="entry name" value="SERF-like_N"/>
    <property type="match status" value="1"/>
</dbReference>
<dbReference type="Gene3D" id="1.20.1070.10">
    <property type="entry name" value="Rhodopsin 7-helix transmembrane proteins"/>
    <property type="match status" value="1"/>
</dbReference>
<evidence type="ECO:0000313" key="2">
    <source>
        <dbReference type="Proteomes" id="UP000054995"/>
    </source>
</evidence>
<dbReference type="GO" id="GO:0032870">
    <property type="term" value="P:cellular response to hormone stimulus"/>
    <property type="evidence" value="ECO:0007669"/>
    <property type="project" value="TreeGrafter"/>
</dbReference>
<evidence type="ECO:0000313" key="1">
    <source>
        <dbReference type="EMBL" id="KRY84038.1"/>
    </source>
</evidence>
<dbReference type="PROSITE" id="PS50262">
    <property type="entry name" value="G_PROTEIN_RECEP_F1_2"/>
    <property type="match status" value="1"/>
</dbReference>
<dbReference type="EMBL" id="JYDT01000124">
    <property type="protein sequence ID" value="KRY84038.1"/>
    <property type="molecule type" value="Genomic_DNA"/>
</dbReference>